<name>A0AB34J9Y4_PRYPA</name>
<organism evidence="3 4">
    <name type="scientific">Prymnesium parvum</name>
    <name type="common">Toxic golden alga</name>
    <dbReference type="NCBI Taxonomy" id="97485"/>
    <lineage>
        <taxon>Eukaryota</taxon>
        <taxon>Haptista</taxon>
        <taxon>Haptophyta</taxon>
        <taxon>Prymnesiophyceae</taxon>
        <taxon>Prymnesiales</taxon>
        <taxon>Prymnesiaceae</taxon>
        <taxon>Prymnesium</taxon>
    </lineage>
</organism>
<evidence type="ECO:0000256" key="1">
    <source>
        <dbReference type="SAM" id="Phobius"/>
    </source>
</evidence>
<reference evidence="3 4" key="1">
    <citation type="journal article" date="2024" name="Science">
        <title>Giant polyketide synthase enzymes in the biosynthesis of giant marine polyether toxins.</title>
        <authorList>
            <person name="Fallon T.R."/>
            <person name="Shende V.V."/>
            <person name="Wierzbicki I.H."/>
            <person name="Pendleton A.L."/>
            <person name="Watervoot N.F."/>
            <person name="Auber R.P."/>
            <person name="Gonzalez D.J."/>
            <person name="Wisecaver J.H."/>
            <person name="Moore B.S."/>
        </authorList>
    </citation>
    <scope>NUCLEOTIDE SEQUENCE [LARGE SCALE GENOMIC DNA]</scope>
    <source>
        <strain evidence="3 4">12B1</strain>
    </source>
</reference>
<feature type="transmembrane region" description="Helical" evidence="1">
    <location>
        <begin position="149"/>
        <end position="169"/>
    </location>
</feature>
<feature type="chain" id="PRO_5044238037" description="Autophagy-related protein 9" evidence="2">
    <location>
        <begin position="25"/>
        <end position="200"/>
    </location>
</feature>
<keyword evidence="4" id="KW-1185">Reference proteome</keyword>
<feature type="signal peptide" evidence="2">
    <location>
        <begin position="1"/>
        <end position="24"/>
    </location>
</feature>
<proteinExistence type="predicted"/>
<evidence type="ECO:0000256" key="2">
    <source>
        <dbReference type="SAM" id="SignalP"/>
    </source>
</evidence>
<accession>A0AB34J9Y4</accession>
<dbReference type="Proteomes" id="UP001515480">
    <property type="component" value="Unassembled WGS sequence"/>
</dbReference>
<evidence type="ECO:0008006" key="5">
    <source>
        <dbReference type="Google" id="ProtNLM"/>
    </source>
</evidence>
<keyword evidence="1" id="KW-0812">Transmembrane</keyword>
<gene>
    <name evidence="3" type="ORF">AB1Y20_002743</name>
</gene>
<dbReference type="AlphaFoldDB" id="A0AB34J9Y4"/>
<comment type="caution">
    <text evidence="3">The sequence shown here is derived from an EMBL/GenBank/DDBJ whole genome shotgun (WGS) entry which is preliminary data.</text>
</comment>
<feature type="transmembrane region" description="Helical" evidence="1">
    <location>
        <begin position="116"/>
        <end position="137"/>
    </location>
</feature>
<sequence>MNRLTPPVLARLLLAFSIAPTALALLSSAPPPLSYPPAIQRSIQHWDASTLRQQILSHHVAKIAFHHDARAVEVLDVNGLQRRVEIFPDIAPVLVDSCRKGHVSFFVLPDQTANPMLVAFARSFVLTLVVILVIDALGLMEMLIWGCAILGYNFYIFLAQLDAALVQYWTEFHARLSRRAPRDKDSMEALYVRVDDDDEL</sequence>
<evidence type="ECO:0000313" key="3">
    <source>
        <dbReference type="EMBL" id="KAL1518451.1"/>
    </source>
</evidence>
<dbReference type="EMBL" id="JBGBPQ010000010">
    <property type="protein sequence ID" value="KAL1518451.1"/>
    <property type="molecule type" value="Genomic_DNA"/>
</dbReference>
<keyword evidence="1" id="KW-0472">Membrane</keyword>
<keyword evidence="2" id="KW-0732">Signal</keyword>
<evidence type="ECO:0000313" key="4">
    <source>
        <dbReference type="Proteomes" id="UP001515480"/>
    </source>
</evidence>
<keyword evidence="1" id="KW-1133">Transmembrane helix</keyword>
<protein>
    <recommendedName>
        <fullName evidence="5">Autophagy-related protein 9</fullName>
    </recommendedName>
</protein>